<dbReference type="Proteomes" id="UP000722485">
    <property type="component" value="Unassembled WGS sequence"/>
</dbReference>
<dbReference type="InterPro" id="IPR027417">
    <property type="entry name" value="P-loop_NTPase"/>
</dbReference>
<sequence>MKQRPATTADLIQRLTNLHSQRARDKAAEKQQDSRQQLSSSERHERRRDEKEAEALAALSNSMVQTFIDHHDRLYAVEAAALAPYIDTEKYESLFDAFVRAIGKGSADGEIPDAKIMVSFNAALQCSQISLVGPALPLGHVISSLVVRLKLACSTSDKSIQYQLLCTLSAVLDTMNEVKSTVLSDENVVVPLQLLLGGLIDDDELLLSQAAQYANEALRGIQSDVSPWMKLGDSAYKTLKAAADIASSVTTMNPAKLLSGLEGLGSVVDLIKDIGKIIEEVEPVVEKITTLISEGSKTLGDAKNLIKPSSWYLALRYTNLMIRARNHGMLESLLKSPDFSAAKNEDFLCGLCAQLEQAIHENGKDDPVVKVLDKFLVEHGRTSTSSRVQEWILLTTQPVANSTKPKVSWTRRLGAKLNIGSSKKYLASVRYQKIRHEPPGNKLLNATWQNCREAQVFFADERIREKYTNETHTRLKVERLGTGSGLSMEQCYINLAISKEVGDGMEPDEPSQFSLQRRLAIWEPKKETRVSLPDIFPQTSPIGKPEHKRVLISGQAGVGKSTLCKRIVYECIYNGMWSDKIDRVIWLPLRQLKGDDIKDYTIKTLLEKQYFQDEKLLADALFENFEQDPNKTLFILDGLDEVYDEVSDKNSELLMSLLNEPKHRVIITTRPYAFNKDLLKPPDQSFETIGFYPDQVKQYIEAVIIDKAAAAKIQDFIGSHPVVEGLARIPVQLDALCYTFEAQAFDPTRIPQTMTELYSAIEQAIWKKDVVHLEKSRGNSKPIGMSDAWNSNASDVESLVRGEINMLQALAFDGLCDNRQEFDSTYQDQFWRQHELLIKHLPQAKSKAWSSDMGELSFLRTSGDGPVANRSYHFLHLTYQEYFAAHYLVQHWPNGTLPRKDKDITVEEFIGREKYNPRFDIVWRFVAGLLHKRGDVEKFFAIIQAKPYDLLGPAHQRLVMHCLAEVSKGQETPKLIELRRGLENELQQWLVCECSPLGYSRLATELEFPESILLDSLRGTSESLRKCILMSLGNRSTISPEIVKYLTGDLAKEASAASKAEALSVFAAHSNAFPRQMLHLAVSLLQDADRKIRHFAEMILSPPADLPDDIVEELVAFLETPKGDISLVAAGILTGHPALPEDSLLKIASTLQHLNGDLCSQVAQIFESQSFLSEKIIHEVLTLLQDPEESSSYHLERAVIKQPNRSRETEKDLLAMLTHPVEAVQNSAATLLSSQPGRLDLLEEIVSILECDPDIESSAVEDSLSDQEALPTEILQKLLTLLKDSHPNIRISASTILGNHSGFPPAIVKDLVALLDDPDRQENAMGALKKQSSLSEQTLQKVIQRRLGNRSRNCAEQSILENQHVLPPTILEQLLNWLKSPDLGRRNAAKDILSKKPHLVDKMVEKVAELLDDTDKQIQADVAFILSKQPALPENVLSKMVALLTDPSDRVKSFAVEAVKSQIDIQPGIQSQIMNLLGHPNPYIQLSVENALVGKKSAPSADILEEVADLLNSPDEKHRASARSILGNQPVPLSGRVLQKVAALLKDPKWQIRASAANILSTQESALPQNISEELMAKLEDLDANVVAEILKQQPTLSEPVIQRLGAMLMHPKEEFWSPAATILNEQLAISDERFTSFLAEIGSQAFAKFIMGVQRNIPLAPIRDAIREARISLGVPSQDLDSVL</sequence>
<dbReference type="PANTHER" id="PTHR46844:SF1">
    <property type="entry name" value="SLR5058 PROTEIN"/>
    <property type="match status" value="1"/>
</dbReference>
<name>A0A9P5L763_9HYPO</name>
<dbReference type="Pfam" id="PF23238">
    <property type="entry name" value="DUF7068"/>
    <property type="match status" value="1"/>
</dbReference>
<evidence type="ECO:0000259" key="2">
    <source>
        <dbReference type="PROSITE" id="PS50837"/>
    </source>
</evidence>
<dbReference type="Gene3D" id="1.25.10.10">
    <property type="entry name" value="Leucine-rich Repeat Variant"/>
    <property type="match status" value="3"/>
</dbReference>
<evidence type="ECO:0000313" key="3">
    <source>
        <dbReference type="EMBL" id="KAF7547508.1"/>
    </source>
</evidence>
<protein>
    <recommendedName>
        <fullName evidence="2">NACHT domain-containing protein</fullName>
    </recommendedName>
</protein>
<evidence type="ECO:0000256" key="1">
    <source>
        <dbReference type="SAM" id="MobiDB-lite"/>
    </source>
</evidence>
<dbReference type="InterPro" id="IPR056251">
    <property type="entry name" value="Arm_rpt_dom"/>
</dbReference>
<feature type="region of interest" description="Disordered" evidence="1">
    <location>
        <begin position="1"/>
        <end position="52"/>
    </location>
</feature>
<dbReference type="InterPro" id="IPR055496">
    <property type="entry name" value="DUF7068"/>
</dbReference>
<dbReference type="PANTHER" id="PTHR46844">
    <property type="entry name" value="SLR5058 PROTEIN"/>
    <property type="match status" value="1"/>
</dbReference>
<feature type="domain" description="NACHT" evidence="2">
    <location>
        <begin position="548"/>
        <end position="673"/>
    </location>
</feature>
<evidence type="ECO:0000313" key="4">
    <source>
        <dbReference type="Proteomes" id="UP000722485"/>
    </source>
</evidence>
<dbReference type="OrthoDB" id="427518at2759"/>
<dbReference type="InterPro" id="IPR016024">
    <property type="entry name" value="ARM-type_fold"/>
</dbReference>
<dbReference type="SUPFAM" id="SSF48371">
    <property type="entry name" value="ARM repeat"/>
    <property type="match status" value="2"/>
</dbReference>
<feature type="compositionally biased region" description="Basic and acidic residues" evidence="1">
    <location>
        <begin position="22"/>
        <end position="33"/>
    </location>
</feature>
<dbReference type="InterPro" id="IPR007111">
    <property type="entry name" value="NACHT_NTPase"/>
</dbReference>
<reference evidence="3" key="1">
    <citation type="submission" date="2020-03" db="EMBL/GenBank/DDBJ databases">
        <title>Draft Genome Sequence of Cylindrodendrum hubeiense.</title>
        <authorList>
            <person name="Buettner E."/>
            <person name="Kellner H."/>
        </authorList>
    </citation>
    <scope>NUCLEOTIDE SEQUENCE</scope>
    <source>
        <strain evidence="3">IHI 201604</strain>
    </source>
</reference>
<organism evidence="3 4">
    <name type="scientific">Cylindrodendrum hubeiense</name>
    <dbReference type="NCBI Taxonomy" id="595255"/>
    <lineage>
        <taxon>Eukaryota</taxon>
        <taxon>Fungi</taxon>
        <taxon>Dikarya</taxon>
        <taxon>Ascomycota</taxon>
        <taxon>Pezizomycotina</taxon>
        <taxon>Sordariomycetes</taxon>
        <taxon>Hypocreomycetidae</taxon>
        <taxon>Hypocreales</taxon>
        <taxon>Nectriaceae</taxon>
        <taxon>Cylindrodendrum</taxon>
    </lineage>
</organism>
<dbReference type="EMBL" id="JAANBB010000176">
    <property type="protein sequence ID" value="KAF7547508.1"/>
    <property type="molecule type" value="Genomic_DNA"/>
</dbReference>
<dbReference type="Pfam" id="PF23948">
    <property type="entry name" value="ARM_5"/>
    <property type="match status" value="1"/>
</dbReference>
<dbReference type="SUPFAM" id="SSF52540">
    <property type="entry name" value="P-loop containing nucleoside triphosphate hydrolases"/>
    <property type="match status" value="1"/>
</dbReference>
<gene>
    <name evidence="3" type="ORF">G7Z17_g7671</name>
</gene>
<keyword evidence="4" id="KW-1185">Reference proteome</keyword>
<proteinExistence type="predicted"/>
<dbReference type="InterPro" id="IPR011989">
    <property type="entry name" value="ARM-like"/>
</dbReference>
<dbReference type="Gene3D" id="3.40.50.300">
    <property type="entry name" value="P-loop containing nucleotide triphosphate hydrolases"/>
    <property type="match status" value="1"/>
</dbReference>
<feature type="compositionally biased region" description="Basic and acidic residues" evidence="1">
    <location>
        <begin position="41"/>
        <end position="52"/>
    </location>
</feature>
<accession>A0A9P5L763</accession>
<dbReference type="Pfam" id="PF05729">
    <property type="entry name" value="NACHT"/>
    <property type="match status" value="1"/>
</dbReference>
<dbReference type="PROSITE" id="PS50837">
    <property type="entry name" value="NACHT"/>
    <property type="match status" value="1"/>
</dbReference>
<comment type="caution">
    <text evidence="3">The sequence shown here is derived from an EMBL/GenBank/DDBJ whole genome shotgun (WGS) entry which is preliminary data.</text>
</comment>